<dbReference type="AlphaFoldDB" id="A0A9X1NM26"/>
<dbReference type="PANTHER" id="PTHR38464">
    <property type="entry name" value="L-ARABINOSE ISOMERASE"/>
    <property type="match status" value="1"/>
</dbReference>
<dbReference type="InterPro" id="IPR055389">
    <property type="entry name" value="AraA_N"/>
</dbReference>
<comment type="catalytic activity">
    <reaction evidence="6">
        <text>beta-L-arabinopyranose = L-ribulose</text>
        <dbReference type="Rhea" id="RHEA:14821"/>
        <dbReference type="ChEBI" id="CHEBI:16880"/>
        <dbReference type="ChEBI" id="CHEBI:40886"/>
        <dbReference type="EC" id="5.3.1.4"/>
    </reaction>
</comment>
<gene>
    <name evidence="6 10" type="primary">araA</name>
    <name evidence="10" type="ORF">LR394_32390</name>
</gene>
<dbReference type="Proteomes" id="UP001138997">
    <property type="component" value="Unassembled WGS sequence"/>
</dbReference>
<dbReference type="InterPro" id="IPR003762">
    <property type="entry name" value="Lara_isomerase"/>
</dbReference>
<dbReference type="EMBL" id="JAJOMB010000023">
    <property type="protein sequence ID" value="MCD5315606.1"/>
    <property type="molecule type" value="Genomic_DNA"/>
</dbReference>
<feature type="binding site" evidence="6">
    <location>
        <position position="348"/>
    </location>
    <ligand>
        <name>Mn(2+)</name>
        <dbReference type="ChEBI" id="CHEBI:29035"/>
    </ligand>
</feature>
<dbReference type="InterPro" id="IPR055390">
    <property type="entry name" value="AraA_central"/>
</dbReference>
<evidence type="ECO:0000313" key="10">
    <source>
        <dbReference type="EMBL" id="MCD5315606.1"/>
    </source>
</evidence>
<evidence type="ECO:0000256" key="3">
    <source>
        <dbReference type="ARBA" id="ARBA00023211"/>
    </source>
</evidence>
<dbReference type="SUPFAM" id="SSF53743">
    <property type="entry name" value="FucI/AraA N-terminal and middle domains"/>
    <property type="match status" value="1"/>
</dbReference>
<dbReference type="SUPFAM" id="SSF50443">
    <property type="entry name" value="FucI/AraA C-terminal domain-like"/>
    <property type="match status" value="1"/>
</dbReference>
<feature type="domain" description="L-arabinose isomerase N-terminal" evidence="7">
    <location>
        <begin position="5"/>
        <end position="170"/>
    </location>
</feature>
<dbReference type="Pfam" id="PF02610">
    <property type="entry name" value="AraA_N"/>
    <property type="match status" value="1"/>
</dbReference>
<organism evidence="10 11">
    <name type="scientific">Kineosporia babensis</name>
    <dbReference type="NCBI Taxonomy" id="499548"/>
    <lineage>
        <taxon>Bacteria</taxon>
        <taxon>Bacillati</taxon>
        <taxon>Actinomycetota</taxon>
        <taxon>Actinomycetes</taxon>
        <taxon>Kineosporiales</taxon>
        <taxon>Kineosporiaceae</taxon>
        <taxon>Kineosporia</taxon>
    </lineage>
</organism>
<dbReference type="NCBIfam" id="NF002795">
    <property type="entry name" value="PRK02929.1"/>
    <property type="match status" value="1"/>
</dbReference>
<keyword evidence="5 6" id="KW-0119">Carbohydrate metabolism</keyword>
<name>A0A9X1NM26_9ACTN</name>
<dbReference type="RefSeq" id="WP_231448423.1">
    <property type="nucleotide sequence ID" value="NZ_JAJOMB010000023.1"/>
</dbReference>
<dbReference type="GO" id="GO:0019569">
    <property type="term" value="P:L-arabinose catabolic process to D-xylulose 5-phosphate"/>
    <property type="evidence" value="ECO:0007669"/>
    <property type="project" value="UniProtKB-UniRule"/>
</dbReference>
<comment type="cofactor">
    <cofactor evidence="6">
        <name>Mn(2+)</name>
        <dbReference type="ChEBI" id="CHEBI:29035"/>
    </cofactor>
    <text evidence="6">Binds 1 Mn(2+) ion per subunit.</text>
</comment>
<feature type="binding site" evidence="6">
    <location>
        <position position="447"/>
    </location>
    <ligand>
        <name>Mn(2+)</name>
        <dbReference type="ChEBI" id="CHEBI:29035"/>
    </ligand>
</feature>
<comment type="similarity">
    <text evidence="6">Belongs to the arabinose isomerase family.</text>
</comment>
<accession>A0A9X1NM26</accession>
<comment type="pathway">
    <text evidence="6">Carbohydrate degradation; L-arabinose degradation via L-ribulose; D-xylulose 5-phosphate from L-arabinose (bacterial route): step 1/3.</text>
</comment>
<keyword evidence="11" id="KW-1185">Reference proteome</keyword>
<evidence type="ECO:0000256" key="5">
    <source>
        <dbReference type="ARBA" id="ARBA00023277"/>
    </source>
</evidence>
<comment type="caution">
    <text evidence="10">The sequence shown here is derived from an EMBL/GenBank/DDBJ whole genome shotgun (WGS) entry which is preliminary data.</text>
</comment>
<dbReference type="GO" id="GO:0030145">
    <property type="term" value="F:manganese ion binding"/>
    <property type="evidence" value="ECO:0007669"/>
    <property type="project" value="UniProtKB-UniRule"/>
</dbReference>
<evidence type="ECO:0000256" key="4">
    <source>
        <dbReference type="ARBA" id="ARBA00023235"/>
    </source>
</evidence>
<dbReference type="InterPro" id="IPR004216">
    <property type="entry name" value="Fuc/Ara_isomerase_C"/>
</dbReference>
<feature type="domain" description="L-arabinose isomerase central" evidence="9">
    <location>
        <begin position="175"/>
        <end position="322"/>
    </location>
</feature>
<evidence type="ECO:0000256" key="6">
    <source>
        <dbReference type="HAMAP-Rule" id="MF_00519"/>
    </source>
</evidence>
<dbReference type="Pfam" id="PF11762">
    <property type="entry name" value="Arabinose_Iso_C"/>
    <property type="match status" value="1"/>
</dbReference>
<evidence type="ECO:0000259" key="9">
    <source>
        <dbReference type="Pfam" id="PF24856"/>
    </source>
</evidence>
<comment type="function">
    <text evidence="6">Catalyzes the conversion of L-arabinose to L-ribulose.</text>
</comment>
<dbReference type="GO" id="GO:0008733">
    <property type="term" value="F:L-arabinose isomerase activity"/>
    <property type="evidence" value="ECO:0007669"/>
    <property type="project" value="UniProtKB-UniRule"/>
</dbReference>
<dbReference type="PANTHER" id="PTHR38464:SF1">
    <property type="entry name" value="L-ARABINOSE ISOMERASE"/>
    <property type="match status" value="1"/>
</dbReference>
<dbReference type="Gene3D" id="3.40.50.10940">
    <property type="match status" value="1"/>
</dbReference>
<feature type="binding site" evidence="6">
    <location>
        <position position="304"/>
    </location>
    <ligand>
        <name>Mn(2+)</name>
        <dbReference type="ChEBI" id="CHEBI:29035"/>
    </ligand>
</feature>
<dbReference type="EC" id="5.3.1.4" evidence="6"/>
<reference evidence="10" key="1">
    <citation type="submission" date="2021-11" db="EMBL/GenBank/DDBJ databases">
        <title>Streptomyces corallinus and Kineosporia corallina sp. nov., two new coral-derived marine actinobacteria.</title>
        <authorList>
            <person name="Buangrab K."/>
            <person name="Sutthacheep M."/>
            <person name="Yeemin T."/>
            <person name="Harunari E."/>
            <person name="Igarashi Y."/>
            <person name="Sripreechasak P."/>
            <person name="Kanchanasin P."/>
            <person name="Tanasupawat S."/>
            <person name="Phongsopitanun W."/>
        </authorList>
    </citation>
    <scope>NUCLEOTIDE SEQUENCE</scope>
    <source>
        <strain evidence="10">JCM 31032</strain>
    </source>
</reference>
<dbReference type="InterPro" id="IPR024664">
    <property type="entry name" value="Ara_Isoase_C"/>
</dbReference>
<feature type="domain" description="L-arabinose isomerase C-terminal" evidence="8">
    <location>
        <begin position="326"/>
        <end position="469"/>
    </location>
</feature>
<evidence type="ECO:0000313" key="11">
    <source>
        <dbReference type="Proteomes" id="UP001138997"/>
    </source>
</evidence>
<keyword evidence="1 6" id="KW-0479">Metal-binding</keyword>
<dbReference type="GO" id="GO:0005829">
    <property type="term" value="C:cytosol"/>
    <property type="evidence" value="ECO:0007669"/>
    <property type="project" value="TreeGrafter"/>
</dbReference>
<sequence>MTQQYQIWFLTGSQNLYGDDVLEQVAGQSRKISEALDAAEGIAFEIVWKPVLKESAAIRRIMLEANSDERVIGLIAWMHTFSPAKMWISGLDALTKPLLHLHTQANEALPWGSIDMDFMNLNQAAHGDREFGYIQTRLGVPRKTVAGHVSSPRTIEKVATWARAAAGRQAVRTLRLARFGDNMRNVAVTEGDKVEAELKFGVSVNTYGVNELVEVVDAVEDASVTELVKEYQDLYDVAEELRTGGERHESLRYGARIELGLRTFLTEGGFGAFTTNFEDLGGLRQLPGLGVQRLMADGYGFGGEGDWKTSVLLHTLKAAAQGLPGGTSFMEDYTYHLVPGQEVILGAHMLEVCPSIAAATPRIEIHPLGIGDREDPVRMVFDAVPGPAVTIGIADMGDRFRFVANEIEVVEPLEALPKLPVARAVWKPQPDLATSAEAWLTAGGPHHTVLSSALNGEHLADLADMLGTELAMIDASTDVRSFGRELKWNQAYFRLAQGF</sequence>
<proteinExistence type="inferred from homology"/>
<keyword evidence="3 6" id="KW-0464">Manganese</keyword>
<evidence type="ECO:0000259" key="8">
    <source>
        <dbReference type="Pfam" id="PF11762"/>
    </source>
</evidence>
<dbReference type="InterPro" id="IPR009015">
    <property type="entry name" value="Fucose_isomerase_N/cen_sf"/>
</dbReference>
<evidence type="ECO:0000256" key="1">
    <source>
        <dbReference type="ARBA" id="ARBA00022723"/>
    </source>
</evidence>
<dbReference type="Pfam" id="PF24856">
    <property type="entry name" value="AraA_central"/>
    <property type="match status" value="1"/>
</dbReference>
<protein>
    <recommendedName>
        <fullName evidence="6">L-arabinose isomerase</fullName>
        <ecNumber evidence="6">5.3.1.4</ecNumber>
    </recommendedName>
</protein>
<keyword evidence="4 6" id="KW-0413">Isomerase</keyword>
<keyword evidence="2 6" id="KW-0054">Arabinose catabolism</keyword>
<feature type="binding site" evidence="6">
    <location>
        <position position="331"/>
    </location>
    <ligand>
        <name>Mn(2+)</name>
        <dbReference type="ChEBI" id="CHEBI:29035"/>
    </ligand>
</feature>
<evidence type="ECO:0000256" key="2">
    <source>
        <dbReference type="ARBA" id="ARBA00022935"/>
    </source>
</evidence>
<dbReference type="InterPro" id="IPR038583">
    <property type="entry name" value="AraA_N_sf"/>
</dbReference>
<dbReference type="HAMAP" id="MF_00519">
    <property type="entry name" value="Arabinose_Isome"/>
    <property type="match status" value="1"/>
</dbReference>
<dbReference type="CDD" id="cd03557">
    <property type="entry name" value="L-arabinose_isomerase"/>
    <property type="match status" value="1"/>
</dbReference>
<evidence type="ECO:0000259" key="7">
    <source>
        <dbReference type="Pfam" id="PF02610"/>
    </source>
</evidence>
<dbReference type="PIRSF" id="PIRSF001478">
    <property type="entry name" value="L-ara_isomerase"/>
    <property type="match status" value="1"/>
</dbReference>